<proteinExistence type="predicted"/>
<dbReference type="EMBL" id="CBTK010000155">
    <property type="protein sequence ID" value="CDH45427.1"/>
    <property type="molecule type" value="Genomic_DNA"/>
</dbReference>
<name>A0A7U7GC40_9GAMM</name>
<protein>
    <submittedName>
        <fullName evidence="1">Uncharacterized protein</fullName>
    </submittedName>
</protein>
<evidence type="ECO:0000313" key="1">
    <source>
        <dbReference type="EMBL" id="CDH45427.1"/>
    </source>
</evidence>
<gene>
    <name evidence="1" type="ORF">BN874_2380005</name>
</gene>
<evidence type="ECO:0000313" key="2">
    <source>
        <dbReference type="Proteomes" id="UP000019184"/>
    </source>
</evidence>
<dbReference type="Proteomes" id="UP000019184">
    <property type="component" value="Unassembled WGS sequence"/>
</dbReference>
<dbReference type="RefSeq" id="WP_034433130.1">
    <property type="nucleotide sequence ID" value="NZ_CBTK010000155.1"/>
</dbReference>
<reference evidence="1 2" key="1">
    <citation type="journal article" date="2014" name="ISME J.">
        <title>Candidatus Competibacter-lineage genomes retrieved from metagenomes reveal functional metabolic diversity.</title>
        <authorList>
            <person name="McIlroy S.J."/>
            <person name="Albertsen M."/>
            <person name="Andresen E.K."/>
            <person name="Saunders A.M."/>
            <person name="Kristiansen R."/>
            <person name="Stokholm-Bjerregaard M."/>
            <person name="Nielsen K.L."/>
            <person name="Nielsen P.H."/>
        </authorList>
    </citation>
    <scope>NUCLEOTIDE SEQUENCE [LARGE SCALE GENOMIC DNA]</scope>
    <source>
        <strain evidence="1 2">Run_B_J11</strain>
    </source>
</reference>
<accession>A0A7U7GC40</accession>
<comment type="caution">
    <text evidence="1">The sequence shown here is derived from an EMBL/GenBank/DDBJ whole genome shotgun (WGS) entry which is preliminary data.</text>
</comment>
<dbReference type="AlphaFoldDB" id="A0A7U7GC40"/>
<keyword evidence="2" id="KW-1185">Reference proteome</keyword>
<organism evidence="1 2">
    <name type="scientific">Candidatus Contendobacter odensis Run_B_J11</name>
    <dbReference type="NCBI Taxonomy" id="1400861"/>
    <lineage>
        <taxon>Bacteria</taxon>
        <taxon>Pseudomonadati</taxon>
        <taxon>Pseudomonadota</taxon>
        <taxon>Gammaproteobacteria</taxon>
        <taxon>Candidatus Competibacteraceae</taxon>
        <taxon>Candidatus Contendibacter</taxon>
    </lineage>
</organism>
<sequence>MAIGKDEVVEVLADLRIRSIRFSAGPIHVNVDEYNRVADFIDSGAVKVKSTKQSFNRYIPETNTLFLKDGDSRNDFNVRSGVLHECTHVIADINKVQVSRLNDEATAYLAQFSFFKLLNPSFSKAWIRGDPMDDLMRVGFNLVTDYGLGQPTGFGARISSTDIGNLGFLVQKLPGYSHIKREDQLAADGVALTEIQSVAHHANQIARLADKTKYEIWLLSTVNATQTGSGAQKSLAYQSLRQHFFMVYQPVATVLLHRLSAIKKGDPLSERFDSAFTAQEKFQLLDALRAPKPPG</sequence>